<dbReference type="Proteomes" id="UP001156682">
    <property type="component" value="Unassembled WGS sequence"/>
</dbReference>
<sequence length="1662" mass="183704">MNINLIAKCFLISFVFLSHLAFSQTIVTDGGAGLSPEDRQKIERMVRESKAEWDNSQNASSYNESDILSELGVEAHAKDGNQFEGDDIFNQSLSEGSTNGFMLRRQGSEKLLCESGAVAQLANLEVKVLECEKGQYRVAMCDAVSAGHNCSEHNTHVDTLDGTGSKQIFRNGVFSGAYQLESTCSVAACDIRYKAVYQQEFSSTSIGSKAQGEAAAVNHAASGSILNDVSAIYDPVDPELAKIRKDIQDNKSQHVDCYSERMNELNHDGKVRQSCDPSDVRTFDFLIDKREGNNFGKMMCERTEKGYCTQDIAIHERLDHEGEQVCTSQYQVSNQVCSVKLEAVTVENTLTDSGYSKRAASKASCGEQSVNGITYQCTKYKFNNYSVYGGGNIGNKTKANNYIFIPLNPRDVHSIKIRAPRIDDYLRVFVAPSKKNSGSYVLSTSDRWGTGKDYKNNSMGWRDITSAVKNTSSISHVSSFFINSSVWVVGSGEYNLELEIIYKKYNTIIKTTNNCESLDNRSPNSSSAAGCYQNNSLQGDCLDSTPRTIHGEVFNPGCWEYKKIYTCFDNLTSTCNAQQMQDYGWIKQREFNKEYPFSSIGQNTSNPWKWDEEWTYESTNGLDTSLGCAPAEYSSKQDATGGTINTTHTWCYKEPPKECHPSPPETEEEITKCRVNATECIKEENGLCVKQEQNYFCETAYTCEGAYGNSVGDTSEAPNNAGALAKVIAEGEKAKALSNALAGNMSEDDEGNITVFNGKLAQCSKFSSKFFDYMNWPINLPHFTAFSFLGGLDKDKRNCCVGLPEDIGTTVNAGNCDEDDIELAVKRLASAAHLIQLDGATPVATGNTLLGDDFQDASVAYGKKCHAINIDRLCTSRANDEAQTCLSYALDVKPAFNLLGYSGVQRWPEDSDLPIKKANLNNVLKQQHYFVESYRYGIPSKVCQNTLYDPGCGSGGCDRVIKKDEQNKDYFETEQCACEEIASDGSCISKPNQCRVYPNEEDIDLVGVDDVVEDGNWLPGRYEACAWWMNNSIPMMGMFSLPSNRGSQNASDILQKLALKPHVCKGYVWDVVDRVPVDHYQSWCTFDDPFARIIQEQGRKQLALYATRPETGSITDTVEFGFYTPITGSWTPAKIVNKQDVRFWQWPHSCTNAETATAANMTDQSCPQNADVYVAICEKEGKCGALPINPVLQASSKWHVRLLKAENEELQTLTPLLVLQGSCSDAGLCAYNIHAWQKGIGGSVDVPIDMNWALQGLNSGWKINYNSHNQIHLMAYTEPVEKSESDDVFDFEIGATKTPEELPAPKLKMCLGSPVTCNIDEAENDSVWETIVLDSPTAIDGQIINDPKQIIKTEVIPAYYDTNGVYHEEEVINTLKGGIRVKAFGQCSSETLNCAYRVVANIKLEAKPWHRGITYDRYRVGIKPKVFGKYIGGKKTQHYNHQLAADCSGFTLDQFLALNIAAMDLREFTDLVAKDAENKLQEMAGDNVLDVQIDANKITSGKSTSMASTGTKNLRLFPNNGYPGTEVKLQPLYTGDNRVLVTKNGMVIKHKVIGYTVDWGDGTQKQNYGVGQVAKHVYGDVKNKPQKSQTIVGSIIWDTAGGSISETFTYKLWVNPNEADGGGIIGAGNVPGTTSGKESLDSPIKQFNELDEDLRKLAPQNW</sequence>
<gene>
    <name evidence="2" type="ORF">GCM10007878_13860</name>
</gene>
<evidence type="ECO:0000313" key="3">
    <source>
        <dbReference type="Proteomes" id="UP001156682"/>
    </source>
</evidence>
<keyword evidence="1" id="KW-0732">Signal</keyword>
<proteinExistence type="predicted"/>
<evidence type="ECO:0008006" key="4">
    <source>
        <dbReference type="Google" id="ProtNLM"/>
    </source>
</evidence>
<reference evidence="3" key="1">
    <citation type="journal article" date="2019" name="Int. J. Syst. Evol. Microbiol.">
        <title>The Global Catalogue of Microorganisms (GCM) 10K type strain sequencing project: providing services to taxonomists for standard genome sequencing and annotation.</title>
        <authorList>
            <consortium name="The Broad Institute Genomics Platform"/>
            <consortium name="The Broad Institute Genome Sequencing Center for Infectious Disease"/>
            <person name="Wu L."/>
            <person name="Ma J."/>
        </authorList>
    </citation>
    <scope>NUCLEOTIDE SEQUENCE [LARGE SCALE GENOMIC DNA]</scope>
    <source>
        <strain evidence="3">NBRC 100033</strain>
    </source>
</reference>
<evidence type="ECO:0000256" key="1">
    <source>
        <dbReference type="SAM" id="SignalP"/>
    </source>
</evidence>
<feature type="signal peptide" evidence="1">
    <location>
        <begin position="1"/>
        <end position="23"/>
    </location>
</feature>
<dbReference type="RefSeq" id="WP_027851687.1">
    <property type="nucleotide sequence ID" value="NZ_BSOR01000022.1"/>
</dbReference>
<name>A0ABQ6A121_9GAMM</name>
<comment type="caution">
    <text evidence="2">The sequence shown here is derived from an EMBL/GenBank/DDBJ whole genome shotgun (WGS) entry which is preliminary data.</text>
</comment>
<dbReference type="EMBL" id="BSOR01000022">
    <property type="protein sequence ID" value="GLR63948.1"/>
    <property type="molecule type" value="Genomic_DNA"/>
</dbReference>
<protein>
    <recommendedName>
        <fullName evidence="4">Conjugal transfer mating pair stabilization protein TraN</fullName>
    </recommendedName>
</protein>
<feature type="chain" id="PRO_5046417577" description="Conjugal transfer mating pair stabilization protein TraN" evidence="1">
    <location>
        <begin position="24"/>
        <end position="1662"/>
    </location>
</feature>
<evidence type="ECO:0000313" key="2">
    <source>
        <dbReference type="EMBL" id="GLR63948.1"/>
    </source>
</evidence>
<keyword evidence="3" id="KW-1185">Reference proteome</keyword>
<organism evidence="2 3">
    <name type="scientific">Marinospirillum insulare</name>
    <dbReference type="NCBI Taxonomy" id="217169"/>
    <lineage>
        <taxon>Bacteria</taxon>
        <taxon>Pseudomonadati</taxon>
        <taxon>Pseudomonadota</taxon>
        <taxon>Gammaproteobacteria</taxon>
        <taxon>Oceanospirillales</taxon>
        <taxon>Oceanospirillaceae</taxon>
        <taxon>Marinospirillum</taxon>
    </lineage>
</organism>
<accession>A0ABQ6A121</accession>